<keyword evidence="2 8" id="KW-0812">Transmembrane</keyword>
<dbReference type="GeneID" id="34526631"/>
<comment type="subcellular location">
    <subcellularLocation>
        <location evidence="1 8">Endoplasmic reticulum membrane</location>
        <topology evidence="1 8">Multi-pass membrane protein</topology>
    </subcellularLocation>
</comment>
<protein>
    <recommendedName>
        <fullName evidence="8">Acyl-coenzyme A diphosphatase SCS3</fullName>
        <ecNumber evidence="8">3.6.1.-</ecNumber>
    </recommendedName>
    <alternativeName>
        <fullName evidence="8">FIT family protein SCS3</fullName>
    </alternativeName>
</protein>
<evidence type="ECO:0000256" key="6">
    <source>
        <dbReference type="ARBA" id="ARBA00023098"/>
    </source>
</evidence>
<keyword evidence="8" id="KW-0594">Phospholipid biosynthesis</keyword>
<proteinExistence type="inferred from homology"/>
<keyword evidence="8" id="KW-0444">Lipid biosynthesis</keyword>
<dbReference type="GO" id="GO:0005788">
    <property type="term" value="C:endoplasmic reticulum lumen"/>
    <property type="evidence" value="ECO:0007669"/>
    <property type="project" value="EnsemblFungi"/>
</dbReference>
<gene>
    <name evidence="9" type="primary">KNAG0F02510</name>
    <name evidence="8" type="synonym">FIT2B</name>
    <name evidence="8" type="synonym">SCS3</name>
    <name evidence="9" type="ordered locus">KNAG_0F02510</name>
</gene>
<dbReference type="eggNOG" id="KOG3750">
    <property type="taxonomic scope" value="Eukaryota"/>
</dbReference>
<evidence type="ECO:0000256" key="8">
    <source>
        <dbReference type="HAMAP-Rule" id="MF_03231"/>
    </source>
</evidence>
<dbReference type="GO" id="GO:0140042">
    <property type="term" value="P:lipid droplet formation"/>
    <property type="evidence" value="ECO:0007669"/>
    <property type="project" value="UniProtKB-UniRule"/>
</dbReference>
<name>J7S8H1_HUIN7</name>
<keyword evidence="4 8" id="KW-0256">Endoplasmic reticulum</keyword>
<comment type="catalytic activity">
    <reaction evidence="8">
        <text>hexadecanoyl-CoA + H2O = S-hexadecanoyl-4'-phosphopantetheine + adenosine 3',5'-bisphosphate + 2 H(+)</text>
        <dbReference type="Rhea" id="RHEA:50032"/>
        <dbReference type="ChEBI" id="CHEBI:15377"/>
        <dbReference type="ChEBI" id="CHEBI:15378"/>
        <dbReference type="ChEBI" id="CHEBI:57379"/>
        <dbReference type="ChEBI" id="CHEBI:58343"/>
        <dbReference type="ChEBI" id="CHEBI:132018"/>
    </reaction>
</comment>
<comment type="function">
    <text evidence="8">Fatty acyl-coenzyme A (CoA) diphosphatase that hydrolyzes fatty acyl-CoA to yield acyl-4'-phosphopantetheine and adenosine 3',5'-bisphosphate. Preferentially hydrolyzes unsaturated long-chain acyl-CoA substrates in the endoplasmic reticulum (ER) lumen. This catalytic activity is required for maintaining ER structure and for lipid droplets (LDs) biogenesis, which are lipid storage organelles involved in maintaining lipid and energy homeostasis. May directly bind to diacylglycerol (DAGs) and triacylglycerol, which is also important for LD biogenesis. May support directional budding of nacent LDs from the ER into the cytosol by reducing DAG levels at sites of LD formation. May play a role in the regulation of cell morphology and cytoskeletal organization. Involved in phospholipid biosynthesis.</text>
</comment>
<comment type="catalytic activity">
    <reaction evidence="8">
        <text>(9Z)-octadecenoyl-CoA + H2O = S-(9Z-octadecenoyl)-4'-phosphopantetheine + adenosine 3',5'-bisphosphate + 2 H(+)</text>
        <dbReference type="Rhea" id="RHEA:65564"/>
        <dbReference type="ChEBI" id="CHEBI:15377"/>
        <dbReference type="ChEBI" id="CHEBI:15378"/>
        <dbReference type="ChEBI" id="CHEBI:57387"/>
        <dbReference type="ChEBI" id="CHEBI:58343"/>
        <dbReference type="ChEBI" id="CHEBI:156553"/>
    </reaction>
</comment>
<dbReference type="InterPro" id="IPR046400">
    <property type="entry name" value="SCS3"/>
</dbReference>
<reference evidence="10" key="2">
    <citation type="submission" date="2012-08" db="EMBL/GenBank/DDBJ databases">
        <title>Genome sequence of Kazachstania naganishii.</title>
        <authorList>
            <person name="Gordon J.L."/>
            <person name="Armisen D."/>
            <person name="Proux-Wera E."/>
            <person name="OhEigeartaigh S.S."/>
            <person name="Byrne K.P."/>
            <person name="Wolfe K.H."/>
        </authorList>
    </citation>
    <scope>NUCLEOTIDE SEQUENCE [LARGE SCALE GENOMIC DNA]</scope>
    <source>
        <strain evidence="10">ATCC MYA-139 / BCRC 22969 / CBS 8797 / CCRC 22969 / KCTC 17520 / NBRC 10181 / NCYC 3082</strain>
    </source>
</reference>
<feature type="active site" evidence="8">
    <location>
        <position position="223"/>
    </location>
</feature>
<keyword evidence="10" id="KW-1185">Reference proteome</keyword>
<dbReference type="OMA" id="IQLARRW"/>
<organism evidence="9 10">
    <name type="scientific">Huiozyma naganishii (strain ATCC MYA-139 / BCRC 22969 / CBS 8797 / KCTC 17520 / NBRC 10181 / NCYC 3082 / Yp74L-3)</name>
    <name type="common">Yeast</name>
    <name type="synonym">Kazachstania naganishii</name>
    <dbReference type="NCBI Taxonomy" id="1071383"/>
    <lineage>
        <taxon>Eukaryota</taxon>
        <taxon>Fungi</taxon>
        <taxon>Dikarya</taxon>
        <taxon>Ascomycota</taxon>
        <taxon>Saccharomycotina</taxon>
        <taxon>Saccharomycetes</taxon>
        <taxon>Saccharomycetales</taxon>
        <taxon>Saccharomycetaceae</taxon>
        <taxon>Huiozyma</taxon>
    </lineage>
</organism>
<evidence type="ECO:0000256" key="5">
    <source>
        <dbReference type="ARBA" id="ARBA00022989"/>
    </source>
</evidence>
<dbReference type="GO" id="GO:0008654">
    <property type="term" value="P:phospholipid biosynthetic process"/>
    <property type="evidence" value="ECO:0007669"/>
    <property type="project" value="UniProtKB-KW"/>
</dbReference>
<dbReference type="STRING" id="1071383.J7S8H1"/>
<dbReference type="HAMAP" id="MF_03231">
    <property type="entry name" value="SCS3"/>
    <property type="match status" value="1"/>
</dbReference>
<dbReference type="KEGG" id="kng:KNAG_0F02510"/>
<keyword evidence="7 8" id="KW-0472">Membrane</keyword>
<comment type="catalytic activity">
    <reaction evidence="8">
        <text>(5Z,8Z,11Z,14Z)-eicosatetraenoyl-CoA + H2O = S-(5Z,8Z,11Z,14Z-eicosatetraenoyl)-4'-phosphopantetheine + adenosine 3',5'-bisphosphate + 2 H(+)</text>
        <dbReference type="Rhea" id="RHEA:65568"/>
        <dbReference type="ChEBI" id="CHEBI:15377"/>
        <dbReference type="ChEBI" id="CHEBI:15378"/>
        <dbReference type="ChEBI" id="CHEBI:57368"/>
        <dbReference type="ChEBI" id="CHEBI:58343"/>
        <dbReference type="ChEBI" id="CHEBI:156554"/>
    </reaction>
</comment>
<reference evidence="9 10" key="1">
    <citation type="journal article" date="2011" name="Proc. Natl. Acad. Sci. U.S.A.">
        <title>Evolutionary erosion of yeast sex chromosomes by mating-type switching accidents.</title>
        <authorList>
            <person name="Gordon J.L."/>
            <person name="Armisen D."/>
            <person name="Proux-Wera E."/>
            <person name="Oheigeartaigh S.S."/>
            <person name="Byrne K.P."/>
            <person name="Wolfe K.H."/>
        </authorList>
    </citation>
    <scope>NUCLEOTIDE SEQUENCE [LARGE SCALE GENOMIC DNA]</scope>
    <source>
        <strain evidence="10">ATCC MYA-139 / BCRC 22969 / CBS 8797 / CCRC 22969 / KCTC 17520 / NBRC 10181 / NCYC 3082</strain>
    </source>
</reference>
<dbReference type="HOGENOM" id="CLU_048143_2_0_1"/>
<dbReference type="PANTHER" id="PTHR23129">
    <property type="entry name" value="ACYL-COENZYME A DIPHOSPHATASE FITM2"/>
    <property type="match status" value="1"/>
</dbReference>
<evidence type="ECO:0000313" key="10">
    <source>
        <dbReference type="Proteomes" id="UP000006310"/>
    </source>
</evidence>
<feature type="active site" evidence="8">
    <location>
        <position position="154"/>
    </location>
</feature>
<keyword evidence="5 8" id="KW-1133">Transmembrane helix</keyword>
<evidence type="ECO:0000256" key="3">
    <source>
        <dbReference type="ARBA" id="ARBA00022801"/>
    </source>
</evidence>
<dbReference type="GO" id="GO:0055091">
    <property type="term" value="P:phospholipid homeostasis"/>
    <property type="evidence" value="ECO:0007669"/>
    <property type="project" value="EnsemblFungi"/>
</dbReference>
<dbReference type="GO" id="GO:0005789">
    <property type="term" value="C:endoplasmic reticulum membrane"/>
    <property type="evidence" value="ECO:0007669"/>
    <property type="project" value="UniProtKB-SubCell"/>
</dbReference>
<evidence type="ECO:0000256" key="1">
    <source>
        <dbReference type="ARBA" id="ARBA00004477"/>
    </source>
</evidence>
<dbReference type="Pfam" id="PF10261">
    <property type="entry name" value="FIT"/>
    <property type="match status" value="1"/>
</dbReference>
<evidence type="ECO:0000256" key="7">
    <source>
        <dbReference type="ARBA" id="ARBA00023136"/>
    </source>
</evidence>
<dbReference type="EC" id="3.6.1.-" evidence="8"/>
<comment type="similarity">
    <text evidence="8">Belongs to the FIT family. Fungal FIT2B/SCS3 subfamily.</text>
</comment>
<evidence type="ECO:0000313" key="9">
    <source>
        <dbReference type="EMBL" id="CCK70916.1"/>
    </source>
</evidence>
<sequence>MLGKLSRREVAVLLWCPFVVCTGHMLALCGWDGCLVASTKDSLLNTVFVKRGWFWTSTVFWWVVVRYRMEDSVTTRTPLLPLLRRYTITTAAWYVFTQQLWLNVPPLMDLVFVWSGGSCLLDPATTPGTLWLSTSAACRRHGGLWQGGHDPSGHMFLLSLMLMFLLSELPAGSSGGRRRGKHAAFASAAAAARFILWDEPGVLALALTACWTWALLVTAARFHTLPEQTSGLLAAVVAHLSARALG</sequence>
<dbReference type="InterPro" id="IPR019388">
    <property type="entry name" value="FIT"/>
</dbReference>
<dbReference type="PANTHER" id="PTHR23129:SF0">
    <property type="entry name" value="ACYL-COENZYME A DIPHOSPHATASE FITM2"/>
    <property type="match status" value="1"/>
</dbReference>
<evidence type="ECO:0000256" key="4">
    <source>
        <dbReference type="ARBA" id="ARBA00022824"/>
    </source>
</evidence>
<keyword evidence="3 8" id="KW-0378">Hydrolase</keyword>
<evidence type="ECO:0000256" key="2">
    <source>
        <dbReference type="ARBA" id="ARBA00022692"/>
    </source>
</evidence>
<dbReference type="EMBL" id="HE978319">
    <property type="protein sequence ID" value="CCK70916.1"/>
    <property type="molecule type" value="Genomic_DNA"/>
</dbReference>
<comment type="catalytic activity">
    <reaction evidence="8">
        <text>an acyl-CoA + H2O = an acyl-4'-phosphopantetheine + adenosine 3',5'-bisphosphate + 2 H(+)</text>
        <dbReference type="Rhea" id="RHEA:50044"/>
        <dbReference type="ChEBI" id="CHEBI:15377"/>
        <dbReference type="ChEBI" id="CHEBI:15378"/>
        <dbReference type="ChEBI" id="CHEBI:58342"/>
        <dbReference type="ChEBI" id="CHEBI:58343"/>
        <dbReference type="ChEBI" id="CHEBI:132023"/>
    </reaction>
</comment>
<keyword evidence="6" id="KW-0443">Lipid metabolism</keyword>
<keyword evidence="8" id="KW-1208">Phospholipid metabolism</keyword>
<dbReference type="Proteomes" id="UP000006310">
    <property type="component" value="Chromosome 6"/>
</dbReference>
<dbReference type="OrthoDB" id="5579088at2759"/>
<dbReference type="RefSeq" id="XP_022465162.1">
    <property type="nucleotide sequence ID" value="XM_022608692.1"/>
</dbReference>
<dbReference type="AlphaFoldDB" id="J7S8H1"/>
<accession>J7S8H1</accession>
<dbReference type="GO" id="GO:0010945">
    <property type="term" value="F:coenzyme A diphosphatase activity"/>
    <property type="evidence" value="ECO:0007669"/>
    <property type="project" value="InterPro"/>
</dbReference>